<comment type="subcellular location">
    <subcellularLocation>
        <location evidence="1 9">Cell membrane</location>
        <topology evidence="1 9">Multi-pass membrane protein</topology>
    </subcellularLocation>
</comment>
<dbReference type="GO" id="GO:0005886">
    <property type="term" value="C:plasma membrane"/>
    <property type="evidence" value="ECO:0007669"/>
    <property type="project" value="UniProtKB-SubCell"/>
</dbReference>
<evidence type="ECO:0000313" key="12">
    <source>
        <dbReference type="Proteomes" id="UP000708298"/>
    </source>
</evidence>
<dbReference type="Proteomes" id="UP000708298">
    <property type="component" value="Unassembled WGS sequence"/>
</dbReference>
<feature type="transmembrane region" description="Helical" evidence="10">
    <location>
        <begin position="57"/>
        <end position="78"/>
    </location>
</feature>
<feature type="transmembrane region" description="Helical" evidence="10">
    <location>
        <begin position="33"/>
        <end position="50"/>
    </location>
</feature>
<dbReference type="RefSeq" id="WP_227322196.1">
    <property type="nucleotide sequence ID" value="NZ_JAESVB010000006.1"/>
</dbReference>
<dbReference type="NCBIfam" id="NF008512">
    <property type="entry name" value="PRK11431.1"/>
    <property type="match status" value="1"/>
</dbReference>
<accession>A0A963YT07</accession>
<evidence type="ECO:0000256" key="10">
    <source>
        <dbReference type="SAM" id="Phobius"/>
    </source>
</evidence>
<proteinExistence type="inferred from homology"/>
<keyword evidence="4 9" id="KW-0812">Transmembrane</keyword>
<gene>
    <name evidence="11" type="primary">sugE</name>
    <name evidence="11" type="ORF">ASILVAE211_15225</name>
</gene>
<evidence type="ECO:0000256" key="3">
    <source>
        <dbReference type="ARBA" id="ARBA00022475"/>
    </source>
</evidence>
<reference evidence="11" key="1">
    <citation type="journal article" date="2021" name="Microorganisms">
        <title>Acidisoma silvae sp. nov. and Acidisomacellulosilytica sp. nov., Two Acidophilic Bacteria Isolated from Decaying Wood, Hydrolyzing Cellulose and Producing Poly-3-hydroxybutyrate.</title>
        <authorList>
            <person name="Mieszkin S."/>
            <person name="Pouder E."/>
            <person name="Uroz S."/>
            <person name="Simon-Colin C."/>
            <person name="Alain K."/>
        </authorList>
    </citation>
    <scope>NUCLEOTIDE SEQUENCE</scope>
    <source>
        <strain evidence="11">HW T2.11</strain>
    </source>
</reference>
<keyword evidence="6 10" id="KW-0472">Membrane</keyword>
<keyword evidence="2" id="KW-0813">Transport</keyword>
<dbReference type="PANTHER" id="PTHR30561:SF0">
    <property type="entry name" value="GUANIDINIUM EXPORTER"/>
    <property type="match status" value="1"/>
</dbReference>
<dbReference type="GO" id="GO:0022857">
    <property type="term" value="F:transmembrane transporter activity"/>
    <property type="evidence" value="ECO:0007669"/>
    <property type="project" value="InterPro"/>
</dbReference>
<dbReference type="EMBL" id="JAESVB010000006">
    <property type="protein sequence ID" value="MCB8876544.1"/>
    <property type="molecule type" value="Genomic_DNA"/>
</dbReference>
<dbReference type="SUPFAM" id="SSF103481">
    <property type="entry name" value="Multidrug resistance efflux transporter EmrE"/>
    <property type="match status" value="1"/>
</dbReference>
<dbReference type="InterPro" id="IPR045324">
    <property type="entry name" value="Small_multidrug_res"/>
</dbReference>
<reference evidence="11" key="2">
    <citation type="submission" date="2021-01" db="EMBL/GenBank/DDBJ databases">
        <authorList>
            <person name="Mieszkin S."/>
            <person name="Pouder E."/>
            <person name="Alain K."/>
        </authorList>
    </citation>
    <scope>NUCLEOTIDE SEQUENCE</scope>
    <source>
        <strain evidence="11">HW T2.11</strain>
    </source>
</reference>
<evidence type="ECO:0000256" key="9">
    <source>
        <dbReference type="RuleBase" id="RU003942"/>
    </source>
</evidence>
<dbReference type="Gene3D" id="1.10.3730.20">
    <property type="match status" value="1"/>
</dbReference>
<dbReference type="AlphaFoldDB" id="A0A963YT07"/>
<evidence type="ECO:0000256" key="1">
    <source>
        <dbReference type="ARBA" id="ARBA00004651"/>
    </source>
</evidence>
<dbReference type="PANTHER" id="PTHR30561">
    <property type="entry name" value="SMR FAMILY PROTON-DEPENDENT DRUG EFFLUX TRANSPORTER SUGE"/>
    <property type="match status" value="1"/>
</dbReference>
<evidence type="ECO:0000256" key="4">
    <source>
        <dbReference type="ARBA" id="ARBA00022692"/>
    </source>
</evidence>
<keyword evidence="3" id="KW-1003">Cell membrane</keyword>
<feature type="transmembrane region" description="Helical" evidence="10">
    <location>
        <begin position="84"/>
        <end position="103"/>
    </location>
</feature>
<evidence type="ECO:0000256" key="8">
    <source>
        <dbReference type="ARBA" id="ARBA00039168"/>
    </source>
</evidence>
<evidence type="ECO:0000256" key="5">
    <source>
        <dbReference type="ARBA" id="ARBA00022989"/>
    </source>
</evidence>
<dbReference type="Pfam" id="PF00893">
    <property type="entry name" value="Multi_Drug_Res"/>
    <property type="match status" value="1"/>
</dbReference>
<organism evidence="11 12">
    <name type="scientific">Acidisoma silvae</name>
    <dbReference type="NCBI Taxonomy" id="2802396"/>
    <lineage>
        <taxon>Bacteria</taxon>
        <taxon>Pseudomonadati</taxon>
        <taxon>Pseudomonadota</taxon>
        <taxon>Alphaproteobacteria</taxon>
        <taxon>Acetobacterales</taxon>
        <taxon>Acidocellaceae</taxon>
        <taxon>Acidisoma</taxon>
    </lineage>
</organism>
<comment type="similarity">
    <text evidence="7">Belongs to the drug/metabolite transporter (DMT) superfamily. Small multidrug resistance (SMR) (TC 2.A.7.1) family. Gdx/SugE subfamily.</text>
</comment>
<dbReference type="GO" id="GO:1990961">
    <property type="term" value="P:xenobiotic detoxification by transmembrane export across the plasma membrane"/>
    <property type="evidence" value="ECO:0007669"/>
    <property type="project" value="UniProtKB-ARBA"/>
</dbReference>
<evidence type="ECO:0000256" key="7">
    <source>
        <dbReference type="ARBA" id="ARBA00038151"/>
    </source>
</evidence>
<comment type="caution">
    <text evidence="11">The sequence shown here is derived from an EMBL/GenBank/DDBJ whole genome shotgun (WGS) entry which is preliminary data.</text>
</comment>
<name>A0A963YT07_9PROT</name>
<protein>
    <recommendedName>
        <fullName evidence="8">Guanidinium exporter</fullName>
    </recommendedName>
</protein>
<evidence type="ECO:0000256" key="6">
    <source>
        <dbReference type="ARBA" id="ARBA00023136"/>
    </source>
</evidence>
<evidence type="ECO:0000313" key="11">
    <source>
        <dbReference type="EMBL" id="MCB8876544.1"/>
    </source>
</evidence>
<dbReference type="InterPro" id="IPR000390">
    <property type="entry name" value="Small_drug/metabolite_transptr"/>
</dbReference>
<dbReference type="FunFam" id="1.10.3730.20:FF:000001">
    <property type="entry name" value="Quaternary ammonium compound resistance transporter SugE"/>
    <property type="match status" value="1"/>
</dbReference>
<evidence type="ECO:0000256" key="2">
    <source>
        <dbReference type="ARBA" id="ARBA00022448"/>
    </source>
</evidence>
<dbReference type="InterPro" id="IPR037185">
    <property type="entry name" value="EmrE-like"/>
</dbReference>
<keyword evidence="12" id="KW-1185">Reference proteome</keyword>
<keyword evidence="5 10" id="KW-1133">Transmembrane helix</keyword>
<sequence length="106" mass="10894">MNWLFLVVAGCLEIAWAIAMKYSEGFTKLVPSVLTVVLVIASMSLLSLSLKTLPVGLAYGVWTGIGTVGTAILGILLFGEPAGVARLCCMGLIVAGIAGLRILSAG</sequence>